<dbReference type="PROSITE" id="PS50893">
    <property type="entry name" value="ABC_TRANSPORTER_2"/>
    <property type="match status" value="1"/>
</dbReference>
<dbReference type="GO" id="GO:0016887">
    <property type="term" value="F:ATP hydrolysis activity"/>
    <property type="evidence" value="ECO:0007669"/>
    <property type="project" value="InterPro"/>
</dbReference>
<evidence type="ECO:0000256" key="5">
    <source>
        <dbReference type="ARBA" id="ARBA00022840"/>
    </source>
</evidence>
<dbReference type="SUPFAM" id="SSF52540">
    <property type="entry name" value="P-loop containing nucleoside triphosphate hydrolases"/>
    <property type="match status" value="1"/>
</dbReference>
<dbReference type="PANTHER" id="PTHR42711">
    <property type="entry name" value="ABC TRANSPORTER ATP-BINDING PROTEIN"/>
    <property type="match status" value="1"/>
</dbReference>
<proteinExistence type="inferred from homology"/>
<dbReference type="AlphaFoldDB" id="A0A6J4MNX2"/>
<feature type="domain" description="ABC transporter" evidence="6">
    <location>
        <begin position="2"/>
        <end position="232"/>
    </location>
</feature>
<dbReference type="Gene3D" id="3.40.50.300">
    <property type="entry name" value="P-loop containing nucleotide triphosphate hydrolases"/>
    <property type="match status" value="1"/>
</dbReference>
<dbReference type="GO" id="GO:0005524">
    <property type="term" value="F:ATP binding"/>
    <property type="evidence" value="ECO:0007669"/>
    <property type="project" value="UniProtKB-KW"/>
</dbReference>
<gene>
    <name evidence="7" type="ORF">AVDCRST_MAG89-3994</name>
</gene>
<dbReference type="SMART" id="SM00382">
    <property type="entry name" value="AAA"/>
    <property type="match status" value="1"/>
</dbReference>
<accession>A0A6J4MNX2</accession>
<protein>
    <submittedName>
        <fullName evidence="7">ABC transporter, ATP-binding protein</fullName>
    </submittedName>
</protein>
<name>A0A6J4MNX2_9BACT</name>
<evidence type="ECO:0000256" key="3">
    <source>
        <dbReference type="ARBA" id="ARBA00022458"/>
    </source>
</evidence>
<sequence length="240" mass="25790">MIEFADLTKAYGGFVAVRGLSLAVRPGEVYALLGANGAGKTTALRCLATLLAPTSGTARIAGFDAREQPLEVRRRLGFLAASMGLYARLTSRELLRYFARLQGVDEAQLEARVDDVVQRFGIAPFEDRLCGRLSTGQRQRVNIARATVHDPPALVLDEPTLGLDVLSGAAIYDFIAEARQRGRAVLFSTHHMSEVELLADRVGILAGGRLAAEGTVREVVAASGEENLARAFLKIAREAA</sequence>
<evidence type="ECO:0000256" key="4">
    <source>
        <dbReference type="ARBA" id="ARBA00022741"/>
    </source>
</evidence>
<dbReference type="InterPro" id="IPR027417">
    <property type="entry name" value="P-loop_NTPase"/>
</dbReference>
<reference evidence="7" key="1">
    <citation type="submission" date="2020-02" db="EMBL/GenBank/DDBJ databases">
        <authorList>
            <person name="Meier V. D."/>
        </authorList>
    </citation>
    <scope>NUCLEOTIDE SEQUENCE</scope>
    <source>
        <strain evidence="7">AVDCRST_MAG89</strain>
    </source>
</reference>
<evidence type="ECO:0000259" key="6">
    <source>
        <dbReference type="PROSITE" id="PS50893"/>
    </source>
</evidence>
<keyword evidence="3" id="KW-0536">Nodulation</keyword>
<dbReference type="InterPro" id="IPR003439">
    <property type="entry name" value="ABC_transporter-like_ATP-bd"/>
</dbReference>
<dbReference type="PANTHER" id="PTHR42711:SF5">
    <property type="entry name" value="ABC TRANSPORTER ATP-BINDING PROTEIN NATA"/>
    <property type="match status" value="1"/>
</dbReference>
<keyword evidence="5 7" id="KW-0067">ATP-binding</keyword>
<evidence type="ECO:0000313" key="7">
    <source>
        <dbReference type="EMBL" id="CAA9364593.1"/>
    </source>
</evidence>
<dbReference type="InterPro" id="IPR050763">
    <property type="entry name" value="ABC_transporter_ATP-binding"/>
</dbReference>
<evidence type="ECO:0000256" key="1">
    <source>
        <dbReference type="ARBA" id="ARBA00005417"/>
    </source>
</evidence>
<keyword evidence="4" id="KW-0547">Nucleotide-binding</keyword>
<dbReference type="Pfam" id="PF00005">
    <property type="entry name" value="ABC_tran"/>
    <property type="match status" value="1"/>
</dbReference>
<organism evidence="7">
    <name type="scientific">uncultured Gemmatimonadota bacterium</name>
    <dbReference type="NCBI Taxonomy" id="203437"/>
    <lineage>
        <taxon>Bacteria</taxon>
        <taxon>Pseudomonadati</taxon>
        <taxon>Gemmatimonadota</taxon>
        <taxon>environmental samples</taxon>
    </lineage>
</organism>
<dbReference type="InterPro" id="IPR003593">
    <property type="entry name" value="AAA+_ATPase"/>
</dbReference>
<keyword evidence="2" id="KW-0813">Transport</keyword>
<dbReference type="EMBL" id="CADCTV010000838">
    <property type="protein sequence ID" value="CAA9364593.1"/>
    <property type="molecule type" value="Genomic_DNA"/>
</dbReference>
<evidence type="ECO:0000256" key="2">
    <source>
        <dbReference type="ARBA" id="ARBA00022448"/>
    </source>
</evidence>
<comment type="similarity">
    <text evidence="1">Belongs to the ABC transporter superfamily.</text>
</comment>